<evidence type="ECO:0000256" key="2">
    <source>
        <dbReference type="SAM" id="SignalP"/>
    </source>
</evidence>
<feature type="compositionally biased region" description="Low complexity" evidence="1">
    <location>
        <begin position="29"/>
        <end position="66"/>
    </location>
</feature>
<evidence type="ECO:0000313" key="4">
    <source>
        <dbReference type="Proteomes" id="UP000053029"/>
    </source>
</evidence>
<dbReference type="Proteomes" id="UP000053029">
    <property type="component" value="Unassembled WGS sequence"/>
</dbReference>
<organism evidence="3 4">
    <name type="scientific">Fonsecaea pedrosoi CBS 271.37</name>
    <dbReference type="NCBI Taxonomy" id="1442368"/>
    <lineage>
        <taxon>Eukaryota</taxon>
        <taxon>Fungi</taxon>
        <taxon>Dikarya</taxon>
        <taxon>Ascomycota</taxon>
        <taxon>Pezizomycotina</taxon>
        <taxon>Eurotiomycetes</taxon>
        <taxon>Chaetothyriomycetidae</taxon>
        <taxon>Chaetothyriales</taxon>
        <taxon>Herpotrichiellaceae</taxon>
        <taxon>Fonsecaea</taxon>
    </lineage>
</organism>
<sequence>MYAHSIVAGILSIAALGTAAPLTGRSQPGSYTYNNGTSTTTARPMSTGTSSNGSSYGYSNGTSYSTPPHPVATGSGSGSPYNAPGNGNQDQPIATIFPDFTSQYTVSTGAVAFHTSRGLVSRSHGNKGNDMTTLVTFELDTMYSGNQCQLVFDLGSDPTSHITGTGKAQLFTSLAPATADSDSWPSGNLRNQALGTIDIKAYGRASWEAGSGPGADVDGKFPCSLITGQIYGGEIVPVGDEDTISWTAGHGDGPKILVS</sequence>
<evidence type="ECO:0000313" key="3">
    <source>
        <dbReference type="EMBL" id="KIW75362.1"/>
    </source>
</evidence>
<evidence type="ECO:0008006" key="5">
    <source>
        <dbReference type="Google" id="ProtNLM"/>
    </source>
</evidence>
<keyword evidence="4" id="KW-1185">Reference proteome</keyword>
<protein>
    <recommendedName>
        <fullName evidence="5">Ubiquitin 3 binding protein But2 C-terminal domain-containing protein</fullName>
    </recommendedName>
</protein>
<dbReference type="RefSeq" id="XP_013279170.1">
    <property type="nucleotide sequence ID" value="XM_013423716.1"/>
</dbReference>
<proteinExistence type="predicted"/>
<dbReference type="HOGENOM" id="CLU_102253_0_0_1"/>
<feature type="signal peptide" evidence="2">
    <location>
        <begin position="1"/>
        <end position="19"/>
    </location>
</feature>
<evidence type="ECO:0000256" key="1">
    <source>
        <dbReference type="SAM" id="MobiDB-lite"/>
    </source>
</evidence>
<keyword evidence="2" id="KW-0732">Signal</keyword>
<feature type="region of interest" description="Disordered" evidence="1">
    <location>
        <begin position="24"/>
        <end position="94"/>
    </location>
</feature>
<accession>A0A0D2ELU6</accession>
<dbReference type="EMBL" id="KN846975">
    <property type="protein sequence ID" value="KIW75362.1"/>
    <property type="molecule type" value="Genomic_DNA"/>
</dbReference>
<dbReference type="GeneID" id="25309593"/>
<feature type="chain" id="PRO_5002241470" description="Ubiquitin 3 binding protein But2 C-terminal domain-containing protein" evidence="2">
    <location>
        <begin position="20"/>
        <end position="259"/>
    </location>
</feature>
<dbReference type="OrthoDB" id="5356630at2759"/>
<reference evidence="3 4" key="1">
    <citation type="submission" date="2015-01" db="EMBL/GenBank/DDBJ databases">
        <title>The Genome Sequence of Fonsecaea pedrosoi CBS 271.37.</title>
        <authorList>
            <consortium name="The Broad Institute Genomics Platform"/>
            <person name="Cuomo C."/>
            <person name="de Hoog S."/>
            <person name="Gorbushina A."/>
            <person name="Stielow B."/>
            <person name="Teixiera M."/>
            <person name="Abouelleil A."/>
            <person name="Chapman S.B."/>
            <person name="Priest M."/>
            <person name="Young S.K."/>
            <person name="Wortman J."/>
            <person name="Nusbaum C."/>
            <person name="Birren B."/>
        </authorList>
    </citation>
    <scope>NUCLEOTIDE SEQUENCE [LARGE SCALE GENOMIC DNA]</scope>
    <source>
        <strain evidence="3 4">CBS 271.37</strain>
    </source>
</reference>
<dbReference type="AlphaFoldDB" id="A0A0D2ELU6"/>
<dbReference type="VEuPathDB" id="FungiDB:Z517_10103"/>
<name>A0A0D2ELU6_9EURO</name>
<gene>
    <name evidence="3" type="ORF">Z517_10103</name>
</gene>